<dbReference type="STRING" id="642492.Clole_1200"/>
<keyword evidence="6" id="KW-0598">Phosphotransferase system</keyword>
<dbReference type="Proteomes" id="UP000008467">
    <property type="component" value="Chromosome"/>
</dbReference>
<dbReference type="Gene3D" id="3.30.1360.60">
    <property type="entry name" value="Glucose permease domain IIB"/>
    <property type="match status" value="1"/>
</dbReference>
<evidence type="ECO:0000256" key="11">
    <source>
        <dbReference type="PROSITE-ProRule" id="PRU00421"/>
    </source>
</evidence>
<keyword evidence="7 12" id="KW-0812">Transmembrane</keyword>
<dbReference type="GO" id="GO:0016301">
    <property type="term" value="F:kinase activity"/>
    <property type="evidence" value="ECO:0007669"/>
    <property type="project" value="UniProtKB-KW"/>
</dbReference>
<dbReference type="PROSITE" id="PS51103">
    <property type="entry name" value="PTS_EIIC_TYPE_1"/>
    <property type="match status" value="1"/>
</dbReference>
<feature type="domain" description="PTS EIIB type-1" evidence="14">
    <location>
        <begin position="472"/>
        <end position="553"/>
    </location>
</feature>
<proteinExistence type="predicted"/>
<keyword evidence="8" id="KW-0418">Kinase</keyword>
<evidence type="ECO:0000313" key="17">
    <source>
        <dbReference type="Proteomes" id="UP000008467"/>
    </source>
</evidence>
<dbReference type="PANTHER" id="PTHR30009:SF20">
    <property type="entry name" value="PTS SYSTEM GLUCOSE-SPECIFIC EIICB COMPONENT-RELATED"/>
    <property type="match status" value="1"/>
</dbReference>
<keyword evidence="4" id="KW-0762">Sugar transport</keyword>
<evidence type="ECO:0000259" key="14">
    <source>
        <dbReference type="PROSITE" id="PS51098"/>
    </source>
</evidence>
<dbReference type="PROSITE" id="PS00371">
    <property type="entry name" value="PTS_EIIA_TYPE_1_HIS"/>
    <property type="match status" value="1"/>
</dbReference>
<dbReference type="InterPro" id="IPR018113">
    <property type="entry name" value="PTrfase_EIIB_Cys"/>
</dbReference>
<feature type="transmembrane region" description="Helical" evidence="12">
    <location>
        <begin position="312"/>
        <end position="330"/>
    </location>
</feature>
<dbReference type="PROSITE" id="PS01035">
    <property type="entry name" value="PTS_EIIB_TYPE_1_CYS"/>
    <property type="match status" value="1"/>
</dbReference>
<dbReference type="GO" id="GO:0008982">
    <property type="term" value="F:protein-N(PI)-phosphohistidine-sugar phosphotransferase activity"/>
    <property type="evidence" value="ECO:0007669"/>
    <property type="project" value="InterPro"/>
</dbReference>
<keyword evidence="9 12" id="KW-1133">Transmembrane helix</keyword>
<dbReference type="SUPFAM" id="SSF55604">
    <property type="entry name" value="Glucose permease domain IIB"/>
    <property type="match status" value="1"/>
</dbReference>
<evidence type="ECO:0000256" key="12">
    <source>
        <dbReference type="SAM" id="Phobius"/>
    </source>
</evidence>
<accession>F2JGH4</accession>
<gene>
    <name evidence="16" type="ordered locus">Clole_1200</name>
</gene>
<evidence type="ECO:0000256" key="4">
    <source>
        <dbReference type="ARBA" id="ARBA00022597"/>
    </source>
</evidence>
<feature type="domain" description="PTS EIIA type-1" evidence="13">
    <location>
        <begin position="606"/>
        <end position="710"/>
    </location>
</feature>
<evidence type="ECO:0000313" key="16">
    <source>
        <dbReference type="EMBL" id="ADZ82929.1"/>
    </source>
</evidence>
<protein>
    <submittedName>
        <fullName evidence="16">PTS system, glucose subfamily, IIA subunit</fullName>
        <ecNumber evidence="16">2.7.1.69</ecNumber>
    </submittedName>
</protein>
<evidence type="ECO:0000259" key="15">
    <source>
        <dbReference type="PROSITE" id="PS51103"/>
    </source>
</evidence>
<evidence type="ECO:0000256" key="10">
    <source>
        <dbReference type="ARBA" id="ARBA00023136"/>
    </source>
</evidence>
<dbReference type="Pfam" id="PF00358">
    <property type="entry name" value="PTS_EIIA_1"/>
    <property type="match status" value="1"/>
</dbReference>
<dbReference type="GO" id="GO:0009401">
    <property type="term" value="P:phosphoenolpyruvate-dependent sugar phosphotransferase system"/>
    <property type="evidence" value="ECO:0007669"/>
    <property type="project" value="UniProtKB-KW"/>
</dbReference>
<feature type="domain" description="PTS EIIC type-1" evidence="15">
    <location>
        <begin position="7"/>
        <end position="457"/>
    </location>
</feature>
<organism evidence="16 17">
    <name type="scientific">Cellulosilyticum lentocellum (strain ATCC 49066 / DSM 5427 / NCIMB 11756 / RHM5)</name>
    <name type="common">Clostridium lentocellum</name>
    <dbReference type="NCBI Taxonomy" id="642492"/>
    <lineage>
        <taxon>Bacteria</taxon>
        <taxon>Bacillati</taxon>
        <taxon>Bacillota</taxon>
        <taxon>Clostridia</taxon>
        <taxon>Lachnospirales</taxon>
        <taxon>Cellulosilyticaceae</taxon>
        <taxon>Cellulosilyticum</taxon>
    </lineage>
</organism>
<evidence type="ECO:0000256" key="2">
    <source>
        <dbReference type="ARBA" id="ARBA00022448"/>
    </source>
</evidence>
<dbReference type="PANTHER" id="PTHR30009">
    <property type="entry name" value="CYTOCHROME C-TYPE SYNTHESIS PROTEIN AND PTS TRANSMEMBRANE COMPONENT"/>
    <property type="match status" value="1"/>
</dbReference>
<dbReference type="EMBL" id="CP002582">
    <property type="protein sequence ID" value="ADZ82929.1"/>
    <property type="molecule type" value="Genomic_DNA"/>
</dbReference>
<dbReference type="InterPro" id="IPR036878">
    <property type="entry name" value="Glu_permease_IIB"/>
</dbReference>
<keyword evidence="17" id="KW-1185">Reference proteome</keyword>
<dbReference type="InterPro" id="IPR003352">
    <property type="entry name" value="PTS_EIIC"/>
</dbReference>
<feature type="transmembrane region" description="Helical" evidence="12">
    <location>
        <begin position="20"/>
        <end position="44"/>
    </location>
</feature>
<dbReference type="Pfam" id="PF00367">
    <property type="entry name" value="PTS_EIIB"/>
    <property type="match status" value="1"/>
</dbReference>
<keyword evidence="2" id="KW-0813">Transport</keyword>
<dbReference type="AlphaFoldDB" id="F2JGH4"/>
<dbReference type="InterPro" id="IPR001996">
    <property type="entry name" value="PTS_IIB_1"/>
</dbReference>
<dbReference type="Pfam" id="PF02378">
    <property type="entry name" value="PTS_EIIC"/>
    <property type="match status" value="1"/>
</dbReference>
<reference evidence="16 17" key="1">
    <citation type="journal article" date="2011" name="J. Bacteriol.">
        <title>Complete genome sequence of the cellulose-degrading bacterium Cellulosilyticum lentocellum.</title>
        <authorList>
            <consortium name="US DOE Joint Genome Institute"/>
            <person name="Miller D.A."/>
            <person name="Suen G."/>
            <person name="Bruce D."/>
            <person name="Copeland A."/>
            <person name="Cheng J.F."/>
            <person name="Detter C."/>
            <person name="Goodwin L.A."/>
            <person name="Han C.S."/>
            <person name="Hauser L.J."/>
            <person name="Land M.L."/>
            <person name="Lapidus A."/>
            <person name="Lucas S."/>
            <person name="Meincke L."/>
            <person name="Pitluck S."/>
            <person name="Tapia R."/>
            <person name="Teshima H."/>
            <person name="Woyke T."/>
            <person name="Fox B.G."/>
            <person name="Angert E.R."/>
            <person name="Currie C.R."/>
        </authorList>
    </citation>
    <scope>NUCLEOTIDE SEQUENCE [LARGE SCALE GENOMIC DNA]</scope>
    <source>
        <strain evidence="17">ATCC 49066 / DSM 5427 / NCIMB 11756 / RHM5</strain>
    </source>
</reference>
<dbReference type="eggNOG" id="COG1263">
    <property type="taxonomic scope" value="Bacteria"/>
</dbReference>
<evidence type="ECO:0000256" key="5">
    <source>
        <dbReference type="ARBA" id="ARBA00022679"/>
    </source>
</evidence>
<keyword evidence="3" id="KW-1003">Cell membrane</keyword>
<evidence type="ECO:0000256" key="6">
    <source>
        <dbReference type="ARBA" id="ARBA00022683"/>
    </source>
</evidence>
<dbReference type="InterPro" id="IPR011055">
    <property type="entry name" value="Dup_hybrid_motif"/>
</dbReference>
<evidence type="ECO:0000259" key="13">
    <source>
        <dbReference type="PROSITE" id="PS51093"/>
    </source>
</evidence>
<dbReference type="GO" id="GO:0005886">
    <property type="term" value="C:plasma membrane"/>
    <property type="evidence" value="ECO:0007669"/>
    <property type="project" value="UniProtKB-SubCell"/>
</dbReference>
<feature type="transmembrane region" description="Helical" evidence="12">
    <location>
        <begin position="192"/>
        <end position="215"/>
    </location>
</feature>
<dbReference type="Gene3D" id="2.70.70.10">
    <property type="entry name" value="Glucose Permease (Domain IIA)"/>
    <property type="match status" value="1"/>
</dbReference>
<evidence type="ECO:0000256" key="3">
    <source>
        <dbReference type="ARBA" id="ARBA00022475"/>
    </source>
</evidence>
<dbReference type="FunFam" id="2.70.70.10:FF:000001">
    <property type="entry name" value="PTS system glucose-specific IIA component"/>
    <property type="match status" value="1"/>
</dbReference>
<evidence type="ECO:0000256" key="8">
    <source>
        <dbReference type="ARBA" id="ARBA00022777"/>
    </source>
</evidence>
<dbReference type="NCBIfam" id="TIGR00826">
    <property type="entry name" value="EIIB_glc"/>
    <property type="match status" value="1"/>
</dbReference>
<feature type="transmembrane region" description="Helical" evidence="12">
    <location>
        <begin position="395"/>
        <end position="417"/>
    </location>
</feature>
<dbReference type="InterPro" id="IPR050429">
    <property type="entry name" value="PTS_Glucose_EIICBA"/>
</dbReference>
<dbReference type="SUPFAM" id="SSF51261">
    <property type="entry name" value="Duplicated hybrid motif"/>
    <property type="match status" value="1"/>
</dbReference>
<feature type="transmembrane region" description="Helical" evidence="12">
    <location>
        <begin position="78"/>
        <end position="96"/>
    </location>
</feature>
<dbReference type="HOGENOM" id="CLU_012312_1_2_9"/>
<feature type="transmembrane region" description="Helical" evidence="12">
    <location>
        <begin position="342"/>
        <end position="359"/>
    </location>
</feature>
<keyword evidence="5 16" id="KW-0808">Transferase</keyword>
<evidence type="ECO:0000256" key="7">
    <source>
        <dbReference type="ARBA" id="ARBA00022692"/>
    </source>
</evidence>
<feature type="transmembrane region" description="Helical" evidence="12">
    <location>
        <begin position="365"/>
        <end position="388"/>
    </location>
</feature>
<evidence type="ECO:0000256" key="9">
    <source>
        <dbReference type="ARBA" id="ARBA00022989"/>
    </source>
</evidence>
<dbReference type="eggNOG" id="COG2190">
    <property type="taxonomic scope" value="Bacteria"/>
</dbReference>
<comment type="subcellular location">
    <subcellularLocation>
        <location evidence="1">Cell membrane</location>
        <topology evidence="1">Multi-pass membrane protein</topology>
    </subcellularLocation>
</comment>
<dbReference type="PROSITE" id="PS51098">
    <property type="entry name" value="PTS_EIIB_TYPE_1"/>
    <property type="match status" value="1"/>
</dbReference>
<keyword evidence="10 12" id="KW-0472">Membrane</keyword>
<evidence type="ECO:0000256" key="1">
    <source>
        <dbReference type="ARBA" id="ARBA00004651"/>
    </source>
</evidence>
<dbReference type="NCBIfam" id="TIGR00830">
    <property type="entry name" value="PTBA"/>
    <property type="match status" value="1"/>
</dbReference>
<dbReference type="CDD" id="cd00212">
    <property type="entry name" value="PTS_IIB_glc"/>
    <property type="match status" value="1"/>
</dbReference>
<dbReference type="GO" id="GO:0090563">
    <property type="term" value="F:protein-phosphocysteine-sugar phosphotransferase activity"/>
    <property type="evidence" value="ECO:0007669"/>
    <property type="project" value="TreeGrafter"/>
</dbReference>
<feature type="transmembrane region" description="Helical" evidence="12">
    <location>
        <begin position="103"/>
        <end position="124"/>
    </location>
</feature>
<dbReference type="InterPro" id="IPR001127">
    <property type="entry name" value="PTS_EIIA_1_perm"/>
</dbReference>
<feature type="transmembrane region" description="Helical" evidence="12">
    <location>
        <begin position="423"/>
        <end position="445"/>
    </location>
</feature>
<name>F2JGH4_CELLD</name>
<dbReference type="EC" id="2.7.1.69" evidence="16"/>
<dbReference type="PROSITE" id="PS51093">
    <property type="entry name" value="PTS_EIIA_TYPE_1"/>
    <property type="match status" value="1"/>
</dbReference>
<feature type="active site" description="Phosphocysteine intermediate; for EIIB activity" evidence="11">
    <location>
        <position position="494"/>
    </location>
</feature>
<dbReference type="InterPro" id="IPR013013">
    <property type="entry name" value="PTS_EIIC_1"/>
</dbReference>
<dbReference type="KEGG" id="cle:Clole_1200"/>
<sequence length="738" mass="78021">MKNKGISKVFGLLQRVGKAFMLPIALLPAAGILLGVGGALLNVASLENPPAIYQGLISFVNIEAVTAILTVMQKVGGAVFDNLPLLFAIGIAVGLAKSDKGTAGLAGAVGFLIMNTAVSTMLSLGVTPLGVLTPDNIPAEYSSYVTTTLGIFTLNLSVFGGMIAGIIASTLHNKYHKIQLPQVLGFFGGSRFVPIVTSVVMLFVGVLLSFVWPVVQNGIAVIADLVNNSGAMGTFLYGTIERSLIPVGLHHVFYTPFWYTGFVEGTVHLVDGTTMLVNGANTAYFAQLSNMSGLVGADAATMAEVVKGTSRFMAGKFPFMMFGLSGAALAMYKNALPSKKKLVGGLLLSGALTAMITGITEPLEFTFLFVAPVLYAAHAVLAGLSFMLMDIFNVFVGMTFSGGLIDFTLFGLLPAGAGVPTNWIYIVLVGLVFFVLYYVVFNFCIKKFNLKTPGREEDEEDGNAASGDQKGLALAIQVLEHLGGKENITNLDACITRLRVGLSDIKKVNKAALRSLGAAGVMEVGDNVQVIFGGKSDVIKNDILDIIEGKVSAEALAAAKEAIATKEDEKVEIKAEVKEKTQGTSASVEIKMPLTGRLMPITEVPDPVFAEKMMGDGFAIEPTDGKVYSPVSGKVTNVFPTKHAATFETETGHEVLIHFGLDTVKLGGEGFESHIEQGQEVKAGDLILTVDLEKVKAKVPSVITPIVFPNLKENEIVEIVKIGDVEAGAKEAVVIKQI</sequence>
<dbReference type="RefSeq" id="WP_013656228.1">
    <property type="nucleotide sequence ID" value="NC_015275.1"/>
</dbReference>
<feature type="transmembrane region" description="Helical" evidence="12">
    <location>
        <begin position="144"/>
        <end position="171"/>
    </location>
</feature>